<keyword evidence="2" id="KW-0489">Methyltransferase</keyword>
<proteinExistence type="predicted"/>
<evidence type="ECO:0000313" key="2">
    <source>
        <dbReference type="EMBL" id="HGE99998.1"/>
    </source>
</evidence>
<dbReference type="InterPro" id="IPR003669">
    <property type="entry name" value="Thymidylate_synthase_ThyX"/>
</dbReference>
<dbReference type="PROSITE" id="PS51331">
    <property type="entry name" value="THYX"/>
    <property type="match status" value="2"/>
</dbReference>
<dbReference type="Gene3D" id="3.30.1360.170">
    <property type="match status" value="2"/>
</dbReference>
<dbReference type="InterPro" id="IPR036098">
    <property type="entry name" value="Thymidylate_synthase_ThyX_sf"/>
</dbReference>
<comment type="caution">
    <text evidence="2">The sequence shown here is derived from an EMBL/GenBank/DDBJ whole genome shotgun (WGS) entry which is preliminary data.</text>
</comment>
<reference evidence="2" key="1">
    <citation type="journal article" date="2020" name="mSystems">
        <title>Genome- and Community-Level Interaction Insights into Carbon Utilization and Element Cycling Functions of Hydrothermarchaeota in Hydrothermal Sediment.</title>
        <authorList>
            <person name="Zhou Z."/>
            <person name="Liu Y."/>
            <person name="Xu W."/>
            <person name="Pan J."/>
            <person name="Luo Z.H."/>
            <person name="Li M."/>
        </authorList>
    </citation>
    <scope>NUCLEOTIDE SEQUENCE [LARGE SCALE GENOMIC DNA]</scope>
    <source>
        <strain evidence="2">SpSt-906</strain>
    </source>
</reference>
<dbReference type="GO" id="GO:0070402">
    <property type="term" value="F:NADPH binding"/>
    <property type="evidence" value="ECO:0007669"/>
    <property type="project" value="TreeGrafter"/>
</dbReference>
<dbReference type="GO" id="GO:0050660">
    <property type="term" value="F:flavin adenine dinucleotide binding"/>
    <property type="evidence" value="ECO:0007669"/>
    <property type="project" value="UniProtKB-UniRule"/>
</dbReference>
<dbReference type="GO" id="GO:0032259">
    <property type="term" value="P:methylation"/>
    <property type="evidence" value="ECO:0007669"/>
    <property type="project" value="UniProtKB-KW"/>
</dbReference>
<keyword evidence="2" id="KW-0808">Transferase</keyword>
<organism evidence="2">
    <name type="scientific">candidate division WOR-3 bacterium</name>
    <dbReference type="NCBI Taxonomy" id="2052148"/>
    <lineage>
        <taxon>Bacteria</taxon>
        <taxon>Bacteria division WOR-3</taxon>
    </lineage>
</organism>
<dbReference type="EMBL" id="DTMQ01000048">
    <property type="protein sequence ID" value="HGE99998.1"/>
    <property type="molecule type" value="Genomic_DNA"/>
</dbReference>
<dbReference type="GO" id="GO:0006231">
    <property type="term" value="P:dTMP biosynthetic process"/>
    <property type="evidence" value="ECO:0007669"/>
    <property type="project" value="UniProtKB-UniRule"/>
</dbReference>
<evidence type="ECO:0000256" key="1">
    <source>
        <dbReference type="NCBIfam" id="TIGR02170"/>
    </source>
</evidence>
<dbReference type="SUPFAM" id="SSF69796">
    <property type="entry name" value="Thymidylate synthase-complementing protein Thy1"/>
    <property type="match status" value="2"/>
</dbReference>
<dbReference type="NCBIfam" id="TIGR02170">
    <property type="entry name" value="thyX"/>
    <property type="match status" value="1"/>
</dbReference>
<dbReference type="Pfam" id="PF02511">
    <property type="entry name" value="Thy1"/>
    <property type="match status" value="2"/>
</dbReference>
<dbReference type="PANTHER" id="PTHR34934:SF1">
    <property type="entry name" value="FLAVIN-DEPENDENT THYMIDYLATE SYNTHASE"/>
    <property type="match status" value="1"/>
</dbReference>
<dbReference type="AlphaFoldDB" id="A0A7C3Z455"/>
<protein>
    <recommendedName>
        <fullName evidence="1">FAD-dependent thymidylate synthase</fullName>
        <ecNumber evidence="1">2.1.1.148</ecNumber>
    </recommendedName>
</protein>
<dbReference type="CDD" id="cd20175">
    <property type="entry name" value="ThyX"/>
    <property type="match status" value="2"/>
</dbReference>
<sequence length="483" mass="56523">MKVILAGYNIDRECLKGLKRADLTPETISAAYARISRSHLSIPELRREARKEVEKARKSAQKIIYEMGHHSIAEHSVFNFDIINISRRAVEELEHFRLVSYTEKSQRYVKFEKGFFLPEELKSTPYEKEYNDLITEQFQFYHFLIEKLKSHLLKKNPNLKEKEAERQAKEDARYSLPLATLTQVGMTINARNLEYLLRNFASAQLKEVRDLGKKLFSSVKGIAPSLFLFYEATPYEERGKDLARLWARLAKRDNQSATQPPKNDVKLLYYNRESDSLIATALLFPHSALPFDKLRSFTRGREAEVLKTACRHLEFYDTLPREFELSQIIFEITLSASAFAQLKRHRMATLIKQPYSLRLGWVLPPSIAEIGEEKRFGQLMAKTNNLFRRLKRDYPEIKEYILTNAHRRRVILGLNARELYHISRLRSDASAQWEIREIAHKINQIVQKKLPITFFLLSGKDKYPEVYQKVFGNFPKFFPPTSP</sequence>
<dbReference type="GO" id="GO:0050797">
    <property type="term" value="F:thymidylate synthase (FAD) activity"/>
    <property type="evidence" value="ECO:0007669"/>
    <property type="project" value="UniProtKB-UniRule"/>
</dbReference>
<dbReference type="PANTHER" id="PTHR34934">
    <property type="entry name" value="FLAVIN-DEPENDENT THYMIDYLATE SYNTHASE"/>
    <property type="match status" value="1"/>
</dbReference>
<name>A0A7C3Z455_UNCW3</name>
<accession>A0A7C3Z455</accession>
<dbReference type="GO" id="GO:0004799">
    <property type="term" value="F:thymidylate synthase activity"/>
    <property type="evidence" value="ECO:0007669"/>
    <property type="project" value="TreeGrafter"/>
</dbReference>
<gene>
    <name evidence="2" type="primary">thyX</name>
    <name evidence="2" type="ORF">ENX07_08040</name>
</gene>
<dbReference type="EC" id="2.1.1.148" evidence="1"/>